<dbReference type="Proteomes" id="UP000192284">
    <property type="component" value="Unassembled WGS sequence"/>
</dbReference>
<protein>
    <submittedName>
        <fullName evidence="1">Uncharacterized protein</fullName>
    </submittedName>
</protein>
<reference evidence="1 2" key="1">
    <citation type="submission" date="2017-02" db="EMBL/GenBank/DDBJ databases">
        <title>The new phylogeny of genus Mycobacterium.</title>
        <authorList>
            <person name="Tortoli E."/>
            <person name="Trovato A."/>
            <person name="Cirillo D.M."/>
        </authorList>
    </citation>
    <scope>NUCLEOTIDE SEQUENCE [LARGE SCALE GENOMIC DNA]</scope>
    <source>
        <strain evidence="1 2">DSM 45057</strain>
    </source>
</reference>
<proteinExistence type="predicted"/>
<accession>A0A1W9ZNN0</accession>
<sequence>MARPLIELTQCFWRAGAILPAFAGLDGIEDNCLDGTLITADSGMADVLASVPDNTMPVTQIGHGLDSEYPGALAHPAEWFR</sequence>
<evidence type="ECO:0000313" key="2">
    <source>
        <dbReference type="Proteomes" id="UP000192284"/>
    </source>
</evidence>
<dbReference type="AlphaFoldDB" id="A0A1W9ZNN0"/>
<name>A0A1W9ZNN0_MYCAN</name>
<keyword evidence="2" id="KW-1185">Reference proteome</keyword>
<gene>
    <name evidence="1" type="ORF">BST12_17450</name>
</gene>
<organism evidence="1 2">
    <name type="scientific">Mycobacterium angelicum</name>
    <dbReference type="NCBI Taxonomy" id="470074"/>
    <lineage>
        <taxon>Bacteria</taxon>
        <taxon>Bacillati</taxon>
        <taxon>Actinomycetota</taxon>
        <taxon>Actinomycetes</taxon>
        <taxon>Mycobacteriales</taxon>
        <taxon>Mycobacteriaceae</taxon>
        <taxon>Mycobacterium</taxon>
    </lineage>
</organism>
<comment type="caution">
    <text evidence="1">The sequence shown here is derived from an EMBL/GenBank/DDBJ whole genome shotgun (WGS) entry which is preliminary data.</text>
</comment>
<dbReference type="EMBL" id="MVHE01000029">
    <property type="protein sequence ID" value="ORA19380.1"/>
    <property type="molecule type" value="Genomic_DNA"/>
</dbReference>
<evidence type="ECO:0000313" key="1">
    <source>
        <dbReference type="EMBL" id="ORA19380.1"/>
    </source>
</evidence>